<keyword evidence="3" id="KW-1185">Reference proteome</keyword>
<dbReference type="Proteomes" id="UP001595923">
    <property type="component" value="Unassembled WGS sequence"/>
</dbReference>
<feature type="compositionally biased region" description="Basic and acidic residues" evidence="1">
    <location>
        <begin position="27"/>
        <end position="39"/>
    </location>
</feature>
<name>A0ABV9DVL1_9ACTN</name>
<evidence type="ECO:0000313" key="3">
    <source>
        <dbReference type="Proteomes" id="UP001595923"/>
    </source>
</evidence>
<protein>
    <recommendedName>
        <fullName evidence="4">Bacterial EndoU nuclease domain-containing protein</fullName>
    </recommendedName>
</protein>
<comment type="caution">
    <text evidence="2">The sequence shown here is derived from an EMBL/GenBank/DDBJ whole genome shotgun (WGS) entry which is preliminary data.</text>
</comment>
<proteinExistence type="predicted"/>
<reference evidence="3" key="1">
    <citation type="journal article" date="2019" name="Int. J. Syst. Evol. Microbiol.">
        <title>The Global Catalogue of Microorganisms (GCM) 10K type strain sequencing project: providing services to taxonomists for standard genome sequencing and annotation.</title>
        <authorList>
            <consortium name="The Broad Institute Genomics Platform"/>
            <consortium name="The Broad Institute Genome Sequencing Center for Infectious Disease"/>
            <person name="Wu L."/>
            <person name="Ma J."/>
        </authorList>
    </citation>
    <scope>NUCLEOTIDE SEQUENCE [LARGE SCALE GENOMIC DNA]</scope>
    <source>
        <strain evidence="3">XZYJ18</strain>
    </source>
</reference>
<evidence type="ECO:0008006" key="4">
    <source>
        <dbReference type="Google" id="ProtNLM"/>
    </source>
</evidence>
<feature type="region of interest" description="Disordered" evidence="1">
    <location>
        <begin position="27"/>
        <end position="86"/>
    </location>
</feature>
<gene>
    <name evidence="2" type="ORF">ACFO4E_13820</name>
</gene>
<dbReference type="InterPro" id="IPR036844">
    <property type="entry name" value="Hint_dom_sf"/>
</dbReference>
<dbReference type="EMBL" id="JBHSFQ010000012">
    <property type="protein sequence ID" value="MFC4562936.1"/>
    <property type="molecule type" value="Genomic_DNA"/>
</dbReference>
<sequence length="235" mass="25666">GSQAVVENLVALIPYFGWAKKGERIADIADGGGDNRDGNDNDDSDGDGEQQTDGDRDNEQNNGQSCTRPSSFTPGTPVPRADGTTAPIQDIATNDQEVHNLTVTDPHTYYVGTGPTDVLVRTSEAPRCTITEQVNQHIDDRHTENGRLRDPDATVWSVNREERTRLINETIAQDPEGVPNTDDRDGTIHVGEFDEPVGRAGDSQGRYPIYEVEVILYPDGSVRTAYPSGYIPDNN</sequence>
<evidence type="ECO:0000313" key="2">
    <source>
        <dbReference type="EMBL" id="MFC4562936.1"/>
    </source>
</evidence>
<feature type="compositionally biased region" description="Polar residues" evidence="1">
    <location>
        <begin position="60"/>
        <end position="74"/>
    </location>
</feature>
<feature type="non-terminal residue" evidence="2">
    <location>
        <position position="1"/>
    </location>
</feature>
<organism evidence="2 3">
    <name type="scientific">Nocardiopsis mangrovi</name>
    <dbReference type="NCBI Taxonomy" id="1179818"/>
    <lineage>
        <taxon>Bacteria</taxon>
        <taxon>Bacillati</taxon>
        <taxon>Actinomycetota</taxon>
        <taxon>Actinomycetes</taxon>
        <taxon>Streptosporangiales</taxon>
        <taxon>Nocardiopsidaceae</taxon>
        <taxon>Nocardiopsis</taxon>
    </lineage>
</organism>
<evidence type="ECO:0000256" key="1">
    <source>
        <dbReference type="SAM" id="MobiDB-lite"/>
    </source>
</evidence>
<feature type="compositionally biased region" description="Acidic residues" evidence="1">
    <location>
        <begin position="40"/>
        <end position="52"/>
    </location>
</feature>
<dbReference type="SUPFAM" id="SSF51294">
    <property type="entry name" value="Hedgehog/intein (Hint) domain"/>
    <property type="match status" value="1"/>
</dbReference>
<accession>A0ABV9DVL1</accession>